<keyword evidence="1" id="KW-0472">Membrane</keyword>
<accession>A0A977NLM5</accession>
<keyword evidence="1" id="KW-1133">Transmembrane helix</keyword>
<gene>
    <name evidence="2" type="ORF">NWT39_11895</name>
</gene>
<dbReference type="RefSeq" id="WP_075055389.1">
    <property type="nucleotide sequence ID" value="NZ_CP103305.1"/>
</dbReference>
<evidence type="ECO:0000256" key="1">
    <source>
        <dbReference type="SAM" id="Phobius"/>
    </source>
</evidence>
<keyword evidence="1" id="KW-0812">Transmembrane</keyword>
<dbReference type="EMBL" id="CP103305">
    <property type="protein sequence ID" value="UVS68597.1"/>
    <property type="molecule type" value="Genomic_DNA"/>
</dbReference>
<organism evidence="2">
    <name type="scientific">Nitrososphaera viennensis</name>
    <dbReference type="NCBI Taxonomy" id="1034015"/>
    <lineage>
        <taxon>Archaea</taxon>
        <taxon>Nitrososphaerota</taxon>
        <taxon>Nitrososphaeria</taxon>
        <taxon>Nitrososphaerales</taxon>
        <taxon>Nitrososphaeraceae</taxon>
        <taxon>Nitrososphaera</taxon>
    </lineage>
</organism>
<feature type="transmembrane region" description="Helical" evidence="1">
    <location>
        <begin position="66"/>
        <end position="91"/>
    </location>
</feature>
<proteinExistence type="predicted"/>
<dbReference type="Proteomes" id="UP001059771">
    <property type="component" value="Chromosome"/>
</dbReference>
<name>A0A977NLM5_9ARCH</name>
<evidence type="ECO:0000313" key="2">
    <source>
        <dbReference type="EMBL" id="UVS68597.1"/>
    </source>
</evidence>
<protein>
    <submittedName>
        <fullName evidence="2">Uncharacterized protein</fullName>
    </submittedName>
</protein>
<reference evidence="2" key="1">
    <citation type="submission" date="2022-08" db="EMBL/GenBank/DDBJ databases">
        <title>Dynamic responses of ammonia-oxidizing microbial communities induced by reactive oxygen species (ROS) in fluctuating redox aquifers.</title>
        <authorList>
            <person name="Wang P."/>
            <person name="Wang H."/>
        </authorList>
    </citation>
    <scope>NUCLEOTIDE SEQUENCE</scope>
    <source>
        <strain evidence="2">PLX03</strain>
    </source>
</reference>
<dbReference type="GeneID" id="74687582"/>
<sequence>MYAVEDKCHPNSNINRDTLIRRIAKRKKILFGNPRKTKNYYIIAATASDYFGRLGKSSKEEAGREIGIVSLLLSVGTGLAAGAILIVLLSATISNQVVDMNRDDVNWMPRTSQQSLPAEFRIIYQHGVGLDYTLEVENNNGQARFSATTCNSPINVRHATLVLSQQELERIWLSIQENDFFGLTEDFTKECPDFGGKCVIREPSNRIVLEVAADGKTKRIGFDENYALNHDNAELDRFMQVVNTIQGVLDDYENLPESGCAYV</sequence>
<dbReference type="AlphaFoldDB" id="A0A977NLM5"/>